<evidence type="ECO:0000313" key="1">
    <source>
        <dbReference type="EMBL" id="GFN82459.1"/>
    </source>
</evidence>
<accession>A0AAV3YHA5</accession>
<protein>
    <submittedName>
        <fullName evidence="1">Uncharacterized protein</fullName>
    </submittedName>
</protein>
<dbReference type="Proteomes" id="UP000735302">
    <property type="component" value="Unassembled WGS sequence"/>
</dbReference>
<proteinExistence type="predicted"/>
<dbReference type="EMBL" id="BLXT01000981">
    <property type="protein sequence ID" value="GFN82459.1"/>
    <property type="molecule type" value="Genomic_DNA"/>
</dbReference>
<comment type="caution">
    <text evidence="1">The sequence shown here is derived from an EMBL/GenBank/DDBJ whole genome shotgun (WGS) entry which is preliminary data.</text>
</comment>
<dbReference type="AlphaFoldDB" id="A0AAV3YHA5"/>
<keyword evidence="2" id="KW-1185">Reference proteome</keyword>
<organism evidence="1 2">
    <name type="scientific">Plakobranchus ocellatus</name>
    <dbReference type="NCBI Taxonomy" id="259542"/>
    <lineage>
        <taxon>Eukaryota</taxon>
        <taxon>Metazoa</taxon>
        <taxon>Spiralia</taxon>
        <taxon>Lophotrochozoa</taxon>
        <taxon>Mollusca</taxon>
        <taxon>Gastropoda</taxon>
        <taxon>Heterobranchia</taxon>
        <taxon>Euthyneura</taxon>
        <taxon>Panpulmonata</taxon>
        <taxon>Sacoglossa</taxon>
        <taxon>Placobranchoidea</taxon>
        <taxon>Plakobranchidae</taxon>
        <taxon>Plakobranchus</taxon>
    </lineage>
</organism>
<reference evidence="1 2" key="1">
    <citation type="journal article" date="2021" name="Elife">
        <title>Chloroplast acquisition without the gene transfer in kleptoplastic sea slugs, Plakobranchus ocellatus.</title>
        <authorList>
            <person name="Maeda T."/>
            <person name="Takahashi S."/>
            <person name="Yoshida T."/>
            <person name="Shimamura S."/>
            <person name="Takaki Y."/>
            <person name="Nagai Y."/>
            <person name="Toyoda A."/>
            <person name="Suzuki Y."/>
            <person name="Arimoto A."/>
            <person name="Ishii H."/>
            <person name="Satoh N."/>
            <person name="Nishiyama T."/>
            <person name="Hasebe M."/>
            <person name="Maruyama T."/>
            <person name="Minagawa J."/>
            <person name="Obokata J."/>
            <person name="Shigenobu S."/>
        </authorList>
    </citation>
    <scope>NUCLEOTIDE SEQUENCE [LARGE SCALE GENOMIC DNA]</scope>
</reference>
<evidence type="ECO:0000313" key="2">
    <source>
        <dbReference type="Proteomes" id="UP000735302"/>
    </source>
</evidence>
<name>A0AAV3YHA5_9GAST</name>
<gene>
    <name evidence="1" type="ORF">PoB_000896500</name>
</gene>
<sequence length="146" mass="16139">MSKEVVKAIRKITSLGQQQHNNFIEEHFVKPEKPVTNPLPQNRIAVFQQTIMSIHKTSLGILKSDQALFARLYVAYQARNDNLGKVQSWLPSIATLGDLRSENKAQLVLIMALKTCCCASPNSDPLSSPPTILNVADNQDQLGVLS</sequence>